<feature type="domain" description="Ig-like" evidence="2">
    <location>
        <begin position="290"/>
        <end position="370"/>
    </location>
</feature>
<feature type="domain" description="Ig-like" evidence="2">
    <location>
        <begin position="479"/>
        <end position="575"/>
    </location>
</feature>
<dbReference type="SMART" id="SM00409">
    <property type="entry name" value="IG"/>
    <property type="match status" value="5"/>
</dbReference>
<sequence>MICLSAGSESRSCPPDLGPPILRPPEVIKEYGHSLVVNCSSNTEEEYEGLYWRVGNRAFEEDWGSVELDLSLLNYDMNVQCRMKLNESYECSTDLEITVYKNPEVVSSVKHVSDTGEETQYELQCDVFNVAPVQNLTVRVYKNNEAVLIKAFNDSTKTPVNETATLPISVKRTEHVVQLRCEAQLDFGARGEQPPVVVSQTHSCPLILVPPKIVARFGDPVSAVCNTSATDAEGIGWEVPVQGIGPVPPPSVSWNVEKLVEWEIEPVCYLNLKDGTQCSVTLPVTLYHTPDKVSISGPDHDLIEGNEYRLKCYIHNVAPAEKLKVFWYKDDDELPVREFYEESRTPVTVSDTLIITPTRHYNGSVFKCLAVLDLRPDGPQNLFTPLFVSCPSCPLILVPPKIVARFGDPVSAVCNTSATDAEGIGWEVPVQGIGPVPPPSVTWNVEKLVEWDIEPVCYLNLKDGTQCSVTLPVTLYHTPDKVSISGPDHDLIEGNEYRLKCYIHNVAPAEKLKVFWYKDDDELRVREFSEESRTPVTVSDTLSITPTRHYHESVFKCLALLDLRPDGPQNLFTVSSPYTAPLFESCPSHLSVVEHEFSLDLFPCQMDGNPAPTVQWYHEGEVFNSSEKLTRNDAGQYILEIKNIHGSMSTSVNITVEFYLDILFYNCLQLIFFNCENIYAPEFKDGNLSLEVTQGENVTLDCAVEGNPPPEVVWSFSPDVTPGQTAGWRQRTITVTAATSGVYSCNATNEVGNVSRTVSLVGLPFPIWVILVILATLLFIFLLVFFLKRQKSHGQYSFIAANADNISLSTRSTEGRI</sequence>
<reference evidence="3" key="1">
    <citation type="submission" date="2019-06" db="EMBL/GenBank/DDBJ databases">
        <authorList>
            <consortium name="Wellcome Sanger Institute Data Sharing"/>
        </authorList>
    </citation>
    <scope>NUCLEOTIDE SEQUENCE [LARGE SCALE GENOMIC DNA]</scope>
</reference>
<name>A0A672G0U3_SALFA</name>
<dbReference type="InterPro" id="IPR013783">
    <property type="entry name" value="Ig-like_fold"/>
</dbReference>
<feature type="transmembrane region" description="Helical" evidence="1">
    <location>
        <begin position="765"/>
        <end position="787"/>
    </location>
</feature>
<organism evidence="3 4">
    <name type="scientific">Salarias fasciatus</name>
    <name type="common">Jewelled blenny</name>
    <name type="synonym">Blennius fasciatus</name>
    <dbReference type="NCBI Taxonomy" id="181472"/>
    <lineage>
        <taxon>Eukaryota</taxon>
        <taxon>Metazoa</taxon>
        <taxon>Chordata</taxon>
        <taxon>Craniata</taxon>
        <taxon>Vertebrata</taxon>
        <taxon>Euteleostomi</taxon>
        <taxon>Actinopterygii</taxon>
        <taxon>Neopterygii</taxon>
        <taxon>Teleostei</taxon>
        <taxon>Neoteleostei</taxon>
        <taxon>Acanthomorphata</taxon>
        <taxon>Ovalentaria</taxon>
        <taxon>Blenniimorphae</taxon>
        <taxon>Blenniiformes</taxon>
        <taxon>Blennioidei</taxon>
        <taxon>Blenniidae</taxon>
        <taxon>Salariinae</taxon>
        <taxon>Salarias</taxon>
    </lineage>
</organism>
<dbReference type="Proteomes" id="UP000472267">
    <property type="component" value="Chromosome 4"/>
</dbReference>
<keyword evidence="4" id="KW-1185">Reference proteome</keyword>
<proteinExistence type="predicted"/>
<evidence type="ECO:0000313" key="4">
    <source>
        <dbReference type="Proteomes" id="UP000472267"/>
    </source>
</evidence>
<protein>
    <recommendedName>
        <fullName evidence="2">Ig-like domain-containing protein</fullName>
    </recommendedName>
</protein>
<dbReference type="InterPro" id="IPR013098">
    <property type="entry name" value="Ig_I-set"/>
</dbReference>
<dbReference type="SUPFAM" id="SSF48726">
    <property type="entry name" value="Immunoglobulin"/>
    <property type="match status" value="5"/>
</dbReference>
<dbReference type="InterPro" id="IPR003599">
    <property type="entry name" value="Ig_sub"/>
</dbReference>
<dbReference type="Gene3D" id="2.60.40.10">
    <property type="entry name" value="Immunoglobulins"/>
    <property type="match status" value="8"/>
</dbReference>
<dbReference type="InParanoid" id="A0A672G0U3"/>
<dbReference type="Pfam" id="PF03921">
    <property type="entry name" value="ICAM_N"/>
    <property type="match status" value="1"/>
</dbReference>
<accession>A0A672G0U3</accession>
<reference evidence="3" key="3">
    <citation type="submission" date="2025-09" db="UniProtKB">
        <authorList>
            <consortium name="Ensembl"/>
        </authorList>
    </citation>
    <scope>IDENTIFICATION</scope>
</reference>
<dbReference type="Pfam" id="PF13927">
    <property type="entry name" value="Ig_3"/>
    <property type="match status" value="1"/>
</dbReference>
<dbReference type="GO" id="GO:0005178">
    <property type="term" value="F:integrin binding"/>
    <property type="evidence" value="ECO:0007669"/>
    <property type="project" value="InterPro"/>
</dbReference>
<dbReference type="PANTHER" id="PTHR13771">
    <property type="entry name" value="INTERCELLULAR ADHESION MOLECULE"/>
    <property type="match status" value="1"/>
</dbReference>
<dbReference type="InterPro" id="IPR047012">
    <property type="entry name" value="ICAM_VCAM"/>
</dbReference>
<dbReference type="SMART" id="SM00408">
    <property type="entry name" value="IGc2"/>
    <property type="match status" value="1"/>
</dbReference>
<dbReference type="PROSITE" id="PS50835">
    <property type="entry name" value="IG_LIKE"/>
    <property type="match status" value="4"/>
</dbReference>
<dbReference type="PANTHER" id="PTHR13771:SF9">
    <property type="entry name" value="INTERCELLULAR ADHESION MOLECULE 5"/>
    <property type="match status" value="1"/>
</dbReference>
<feature type="domain" description="Ig-like" evidence="2">
    <location>
        <begin position="581"/>
        <end position="655"/>
    </location>
</feature>
<keyword evidence="1" id="KW-1133">Transmembrane helix</keyword>
<keyword evidence="1" id="KW-0812">Transmembrane</keyword>
<reference evidence="3" key="2">
    <citation type="submission" date="2025-08" db="UniProtKB">
        <authorList>
            <consortium name="Ensembl"/>
        </authorList>
    </citation>
    <scope>IDENTIFICATION</scope>
</reference>
<feature type="domain" description="Ig-like" evidence="2">
    <location>
        <begin position="681"/>
        <end position="759"/>
    </location>
</feature>
<dbReference type="Pfam" id="PF07679">
    <property type="entry name" value="I-set"/>
    <property type="match status" value="1"/>
</dbReference>
<gene>
    <name evidence="3" type="primary">icam5</name>
</gene>
<evidence type="ECO:0000259" key="2">
    <source>
        <dbReference type="PROSITE" id="PS50835"/>
    </source>
</evidence>
<dbReference type="InterPro" id="IPR036179">
    <property type="entry name" value="Ig-like_dom_sf"/>
</dbReference>
<dbReference type="Ensembl" id="ENSSFAT00005004915.1">
    <property type="protein sequence ID" value="ENSSFAP00005004624.1"/>
    <property type="gene ID" value="ENSSFAG00005003042.1"/>
</dbReference>
<keyword evidence="1" id="KW-0472">Membrane</keyword>
<dbReference type="AlphaFoldDB" id="A0A672G0U3"/>
<dbReference type="GO" id="GO:0007155">
    <property type="term" value="P:cell adhesion"/>
    <property type="evidence" value="ECO:0007669"/>
    <property type="project" value="InterPro"/>
</dbReference>
<evidence type="ECO:0000313" key="3">
    <source>
        <dbReference type="Ensembl" id="ENSSFAP00005004624.1"/>
    </source>
</evidence>
<evidence type="ECO:0000256" key="1">
    <source>
        <dbReference type="SAM" id="Phobius"/>
    </source>
</evidence>
<dbReference type="InterPro" id="IPR013768">
    <property type="entry name" value="ICAM_N"/>
</dbReference>
<dbReference type="InterPro" id="IPR003598">
    <property type="entry name" value="Ig_sub2"/>
</dbReference>
<dbReference type="InterPro" id="IPR007110">
    <property type="entry name" value="Ig-like_dom"/>
</dbReference>